<comment type="subcellular location">
    <subcellularLocation>
        <location evidence="1">Nucleus</location>
    </subcellularLocation>
</comment>
<evidence type="ECO:0000256" key="1">
    <source>
        <dbReference type="ARBA" id="ARBA00004123"/>
    </source>
</evidence>
<dbReference type="OrthoDB" id="691673at2759"/>
<gene>
    <name evidence="9" type="ORF">EPI10_023279</name>
</gene>
<feature type="compositionally biased region" description="Polar residues" evidence="7">
    <location>
        <begin position="476"/>
        <end position="514"/>
    </location>
</feature>
<keyword evidence="3" id="KW-0805">Transcription regulation</keyword>
<evidence type="ECO:0000256" key="5">
    <source>
        <dbReference type="ARBA" id="ARBA00023163"/>
    </source>
</evidence>
<evidence type="ECO:0000313" key="9">
    <source>
        <dbReference type="EMBL" id="KAA3472853.1"/>
    </source>
</evidence>
<keyword evidence="2" id="KW-0677">Repeat</keyword>
<feature type="compositionally biased region" description="Basic and acidic residues" evidence="7">
    <location>
        <begin position="635"/>
        <end position="655"/>
    </location>
</feature>
<dbReference type="PROSITE" id="PS50090">
    <property type="entry name" value="MYB_LIKE"/>
    <property type="match status" value="2"/>
</dbReference>
<name>A0A5B6VUU1_9ROSI</name>
<dbReference type="FunFam" id="1.10.10.60:FF:000061">
    <property type="entry name" value="Trihelix transcription factor GT-2"/>
    <property type="match status" value="2"/>
</dbReference>
<feature type="region of interest" description="Disordered" evidence="7">
    <location>
        <begin position="198"/>
        <end position="226"/>
    </location>
</feature>
<feature type="compositionally biased region" description="Polar residues" evidence="7">
    <location>
        <begin position="456"/>
        <end position="470"/>
    </location>
</feature>
<dbReference type="GO" id="GO:0003677">
    <property type="term" value="F:DNA binding"/>
    <property type="evidence" value="ECO:0007669"/>
    <property type="project" value="UniProtKB-KW"/>
</dbReference>
<evidence type="ECO:0000256" key="3">
    <source>
        <dbReference type="ARBA" id="ARBA00023015"/>
    </source>
</evidence>
<sequence length="676" mass="76718">MFDGVPDQLHQFIGASSASARTTTTLLLPLSFTSSNGFTSFDPLFTSSSNSHHQQVPPQLHHHHHHHHQQQQQPQFLQSLHQQKNNEESTTSLVGMNMEINGRDQRSIAEPIDNLHHHHHHHPWSNDEVLALLRVRSSIENWFPEFTWEHVSRKLADLGFKRSADKCKEKFEEESRYFNSINCSKNYRIFSELEELYQAENPPPPPPPPPPPHHHHHHSQQQQVAVVADENNKNVEKSREDEDNMGQNLEADSRNIDELYQTSPANNTAISSDQDNKKVVENKANYDDNKAAAAANNKKRKRVKKLELFKGFCEDIVNKLMIQQEEMHNKLIEDMVKRDEEKVAREEAWKKQELDRINQELELRAKEQAIAGDRQATIIKFLSNFSQTGSSKKQCFGRVNEDVVKVPSECSNPPIASSSPLVAVAENPNPIVTDQNKVDQVSTTSPSSMILAHQNKQSMPISMTESQAPQNPNPETPDTSSLAPQNPNSVSAESNLLPPTSPLTVNKAPQNPTSNEKEDLGKRWPRDEVLALINLRCSLYNNGDHEKEGTAIKAPLWERISQGMLELGYKRSAKRCKEKWENINKYFRKTKDINKKRSVDSRTCPYFHQLSTLYSQGTLIAHSDGPENRSPLPENHSKLPETGKDSSQRGDKDSIVHVSGGNETNMVQVPGFEFEF</sequence>
<evidence type="ECO:0000256" key="7">
    <source>
        <dbReference type="SAM" id="MobiDB-lite"/>
    </source>
</evidence>
<proteinExistence type="predicted"/>
<dbReference type="AlphaFoldDB" id="A0A5B6VUU1"/>
<keyword evidence="6" id="KW-0539">Nucleus</keyword>
<protein>
    <submittedName>
        <fullName evidence="9">Trihelix transcription factor GTL2</fullName>
    </submittedName>
</protein>
<evidence type="ECO:0000256" key="2">
    <source>
        <dbReference type="ARBA" id="ARBA00022737"/>
    </source>
</evidence>
<evidence type="ECO:0000256" key="4">
    <source>
        <dbReference type="ARBA" id="ARBA00023125"/>
    </source>
</evidence>
<dbReference type="Pfam" id="PF13837">
    <property type="entry name" value="Myb_DNA-bind_4"/>
    <property type="match status" value="2"/>
</dbReference>
<keyword evidence="5" id="KW-0804">Transcription</keyword>
<dbReference type="CDD" id="cd12203">
    <property type="entry name" value="GT1"/>
    <property type="match status" value="1"/>
</dbReference>
<dbReference type="GO" id="GO:0005634">
    <property type="term" value="C:nucleus"/>
    <property type="evidence" value="ECO:0007669"/>
    <property type="project" value="UniProtKB-SubCell"/>
</dbReference>
<feature type="compositionally biased region" description="Pro residues" evidence="7">
    <location>
        <begin position="201"/>
        <end position="211"/>
    </location>
</feature>
<dbReference type="InterPro" id="IPR001005">
    <property type="entry name" value="SANT/Myb"/>
</dbReference>
<dbReference type="GO" id="GO:0006355">
    <property type="term" value="P:regulation of DNA-templated transcription"/>
    <property type="evidence" value="ECO:0007669"/>
    <property type="project" value="UniProtKB-ARBA"/>
</dbReference>
<reference evidence="10" key="1">
    <citation type="journal article" date="2019" name="Plant Biotechnol. J.">
        <title>Genome sequencing of the Australian wild diploid species Gossypium australe highlights disease resistance and delayed gland morphogenesis.</title>
        <authorList>
            <person name="Cai Y."/>
            <person name="Cai X."/>
            <person name="Wang Q."/>
            <person name="Wang P."/>
            <person name="Zhang Y."/>
            <person name="Cai C."/>
            <person name="Xu Y."/>
            <person name="Wang K."/>
            <person name="Zhou Z."/>
            <person name="Wang C."/>
            <person name="Geng S."/>
            <person name="Li B."/>
            <person name="Dong Q."/>
            <person name="Hou Y."/>
            <person name="Wang H."/>
            <person name="Ai P."/>
            <person name="Liu Z."/>
            <person name="Yi F."/>
            <person name="Sun M."/>
            <person name="An G."/>
            <person name="Cheng J."/>
            <person name="Zhang Y."/>
            <person name="Shi Q."/>
            <person name="Xie Y."/>
            <person name="Shi X."/>
            <person name="Chang Y."/>
            <person name="Huang F."/>
            <person name="Chen Y."/>
            <person name="Hong S."/>
            <person name="Mi L."/>
            <person name="Sun Q."/>
            <person name="Zhang L."/>
            <person name="Zhou B."/>
            <person name="Peng R."/>
            <person name="Zhang X."/>
            <person name="Liu F."/>
        </authorList>
    </citation>
    <scope>NUCLEOTIDE SEQUENCE [LARGE SCALE GENOMIC DNA]</scope>
    <source>
        <strain evidence="10">cv. PA1801</strain>
    </source>
</reference>
<feature type="domain" description="Myb-like" evidence="8">
    <location>
        <begin position="123"/>
        <end position="175"/>
    </location>
</feature>
<keyword evidence="10" id="KW-1185">Reference proteome</keyword>
<evidence type="ECO:0000256" key="6">
    <source>
        <dbReference type="ARBA" id="ARBA00023242"/>
    </source>
</evidence>
<accession>A0A5B6VUU1</accession>
<feature type="domain" description="Myb-like" evidence="8">
    <location>
        <begin position="523"/>
        <end position="584"/>
    </location>
</feature>
<dbReference type="InterPro" id="IPR044822">
    <property type="entry name" value="Myb_DNA-bind_4"/>
</dbReference>
<feature type="region of interest" description="Disordered" evidence="7">
    <location>
        <begin position="456"/>
        <end position="522"/>
    </location>
</feature>
<dbReference type="PANTHER" id="PTHR21654">
    <property type="entry name" value="FI21293P1"/>
    <property type="match status" value="1"/>
</dbReference>
<feature type="region of interest" description="Disordered" evidence="7">
    <location>
        <begin position="46"/>
        <end position="87"/>
    </location>
</feature>
<feature type="compositionally biased region" description="Low complexity" evidence="7">
    <location>
        <begin position="70"/>
        <end position="83"/>
    </location>
</feature>
<dbReference type="Proteomes" id="UP000325315">
    <property type="component" value="Unassembled WGS sequence"/>
</dbReference>
<keyword evidence="4" id="KW-0238">DNA-binding</keyword>
<dbReference type="PANTHER" id="PTHR21654:SF61">
    <property type="entry name" value="TRIHELIX TRANSCRIPTION FACTOR GTL2"/>
    <property type="match status" value="1"/>
</dbReference>
<dbReference type="EMBL" id="SMMG02000005">
    <property type="protein sequence ID" value="KAA3472853.1"/>
    <property type="molecule type" value="Genomic_DNA"/>
</dbReference>
<dbReference type="SUPFAM" id="SSF101447">
    <property type="entry name" value="Formin homology 2 domain (FH2 domain)"/>
    <property type="match status" value="1"/>
</dbReference>
<evidence type="ECO:0000313" key="10">
    <source>
        <dbReference type="Proteomes" id="UP000325315"/>
    </source>
</evidence>
<feature type="compositionally biased region" description="Basic residues" evidence="7">
    <location>
        <begin position="60"/>
        <end position="69"/>
    </location>
</feature>
<feature type="region of interest" description="Disordered" evidence="7">
    <location>
        <begin position="620"/>
        <end position="665"/>
    </location>
</feature>
<organism evidence="9 10">
    <name type="scientific">Gossypium australe</name>
    <dbReference type="NCBI Taxonomy" id="47621"/>
    <lineage>
        <taxon>Eukaryota</taxon>
        <taxon>Viridiplantae</taxon>
        <taxon>Streptophyta</taxon>
        <taxon>Embryophyta</taxon>
        <taxon>Tracheophyta</taxon>
        <taxon>Spermatophyta</taxon>
        <taxon>Magnoliopsida</taxon>
        <taxon>eudicotyledons</taxon>
        <taxon>Gunneridae</taxon>
        <taxon>Pentapetalae</taxon>
        <taxon>rosids</taxon>
        <taxon>malvids</taxon>
        <taxon>Malvales</taxon>
        <taxon>Malvaceae</taxon>
        <taxon>Malvoideae</taxon>
        <taxon>Gossypium</taxon>
    </lineage>
</organism>
<dbReference type="SMART" id="SM00717">
    <property type="entry name" value="SANT"/>
    <property type="match status" value="2"/>
</dbReference>
<dbReference type="Gene3D" id="1.10.10.60">
    <property type="entry name" value="Homeodomain-like"/>
    <property type="match status" value="2"/>
</dbReference>
<evidence type="ECO:0000259" key="8">
    <source>
        <dbReference type="PROSITE" id="PS50090"/>
    </source>
</evidence>
<comment type="caution">
    <text evidence="9">The sequence shown here is derived from an EMBL/GenBank/DDBJ whole genome shotgun (WGS) entry which is preliminary data.</text>
</comment>